<keyword evidence="4" id="KW-1185">Reference proteome</keyword>
<dbReference type="RefSeq" id="WP_179766152.1">
    <property type="nucleotide sequence ID" value="NZ_JACCFO010000001.1"/>
</dbReference>
<name>A0A853BIF7_9ACTN</name>
<keyword evidence="2" id="KW-1133">Transmembrane helix</keyword>
<feature type="region of interest" description="Disordered" evidence="1">
    <location>
        <begin position="115"/>
        <end position="149"/>
    </location>
</feature>
<accession>A0A853BIF7</accession>
<evidence type="ECO:0000313" key="3">
    <source>
        <dbReference type="EMBL" id="NYI94504.1"/>
    </source>
</evidence>
<comment type="caution">
    <text evidence="3">The sequence shown here is derived from an EMBL/GenBank/DDBJ whole genome shotgun (WGS) entry which is preliminary data.</text>
</comment>
<proteinExistence type="predicted"/>
<dbReference type="EMBL" id="JACCFO010000001">
    <property type="protein sequence ID" value="NYI94504.1"/>
    <property type="molecule type" value="Genomic_DNA"/>
</dbReference>
<gene>
    <name evidence="3" type="ORF">HNR12_000781</name>
</gene>
<feature type="compositionally biased region" description="Basic and acidic residues" evidence="1">
    <location>
        <begin position="137"/>
        <end position="149"/>
    </location>
</feature>
<evidence type="ECO:0000256" key="2">
    <source>
        <dbReference type="SAM" id="Phobius"/>
    </source>
</evidence>
<dbReference type="Proteomes" id="UP000575985">
    <property type="component" value="Unassembled WGS sequence"/>
</dbReference>
<keyword evidence="2" id="KW-0472">Membrane</keyword>
<protein>
    <submittedName>
        <fullName evidence="3">Uncharacterized protein</fullName>
    </submittedName>
</protein>
<sequence>MDPLQWQTLAVAAAATLLLVADLALRRRENRTGTAVPPARDLDAMAARRRGLEEAGLPLARQEAAAGSRVDQLAEAVEDAAAGRALVALADVARHVRATDRLLAQAGQAVDAVVGAGEAPTADDGSGGGRAPARPPAGERHGEGGRDRW</sequence>
<dbReference type="AlphaFoldDB" id="A0A853BIF7"/>
<evidence type="ECO:0000313" key="4">
    <source>
        <dbReference type="Proteomes" id="UP000575985"/>
    </source>
</evidence>
<reference evidence="3 4" key="1">
    <citation type="submission" date="2020-07" db="EMBL/GenBank/DDBJ databases">
        <title>Sequencing the genomes of 1000 actinobacteria strains.</title>
        <authorList>
            <person name="Klenk H.-P."/>
        </authorList>
    </citation>
    <scope>NUCLEOTIDE SEQUENCE [LARGE SCALE GENOMIC DNA]</scope>
    <source>
        <strain evidence="3 4">DSM 45927</strain>
    </source>
</reference>
<organism evidence="3 4">
    <name type="scientific">Streptomonospora nanhaiensis</name>
    <dbReference type="NCBI Taxonomy" id="1323731"/>
    <lineage>
        <taxon>Bacteria</taxon>
        <taxon>Bacillati</taxon>
        <taxon>Actinomycetota</taxon>
        <taxon>Actinomycetes</taxon>
        <taxon>Streptosporangiales</taxon>
        <taxon>Nocardiopsidaceae</taxon>
        <taxon>Streptomonospora</taxon>
    </lineage>
</organism>
<evidence type="ECO:0000256" key="1">
    <source>
        <dbReference type="SAM" id="MobiDB-lite"/>
    </source>
</evidence>
<feature type="transmembrane region" description="Helical" evidence="2">
    <location>
        <begin position="6"/>
        <end position="25"/>
    </location>
</feature>
<keyword evidence="2" id="KW-0812">Transmembrane</keyword>